<feature type="transmembrane region" description="Helical" evidence="8">
    <location>
        <begin position="107"/>
        <end position="135"/>
    </location>
</feature>
<feature type="transmembrane region" description="Helical" evidence="8">
    <location>
        <begin position="173"/>
        <end position="196"/>
    </location>
</feature>
<evidence type="ECO:0000256" key="6">
    <source>
        <dbReference type="ARBA" id="ARBA00022989"/>
    </source>
</evidence>
<keyword evidence="7 8" id="KW-0472">Membrane</keyword>
<keyword evidence="10" id="KW-1185">Reference proteome</keyword>
<feature type="transmembrane region" description="Helical" evidence="8">
    <location>
        <begin position="83"/>
        <end position="101"/>
    </location>
</feature>
<keyword evidence="3" id="KW-0813">Transport</keyword>
<comment type="similarity">
    <text evidence="2">Belongs to the autoinducer-2 exporter (AI-2E) (TC 2.A.86) family.</text>
</comment>
<evidence type="ECO:0000256" key="2">
    <source>
        <dbReference type="ARBA" id="ARBA00009773"/>
    </source>
</evidence>
<dbReference type="PANTHER" id="PTHR21716">
    <property type="entry name" value="TRANSMEMBRANE PROTEIN"/>
    <property type="match status" value="1"/>
</dbReference>
<dbReference type="GO" id="GO:0005886">
    <property type="term" value="C:plasma membrane"/>
    <property type="evidence" value="ECO:0007669"/>
    <property type="project" value="UniProtKB-SubCell"/>
</dbReference>
<proteinExistence type="inferred from homology"/>
<evidence type="ECO:0000256" key="4">
    <source>
        <dbReference type="ARBA" id="ARBA00022475"/>
    </source>
</evidence>
<keyword evidence="4" id="KW-1003">Cell membrane</keyword>
<accession>A0A934K7T8</accession>
<organism evidence="9 10">
    <name type="scientific">Candidatus Nephthysia bennettiae</name>
    <dbReference type="NCBI Taxonomy" id="3127016"/>
    <lineage>
        <taxon>Bacteria</taxon>
        <taxon>Bacillati</taxon>
        <taxon>Candidatus Dormiibacterota</taxon>
        <taxon>Candidatus Dormibacteria</taxon>
        <taxon>Candidatus Dormibacterales</taxon>
        <taxon>Candidatus Dormibacteraceae</taxon>
        <taxon>Candidatus Nephthysia</taxon>
    </lineage>
</organism>
<evidence type="ECO:0000256" key="1">
    <source>
        <dbReference type="ARBA" id="ARBA00004651"/>
    </source>
</evidence>
<protein>
    <submittedName>
        <fullName evidence="9">AI-2E family transporter</fullName>
    </submittedName>
</protein>
<evidence type="ECO:0000313" key="10">
    <source>
        <dbReference type="Proteomes" id="UP000612893"/>
    </source>
</evidence>
<keyword evidence="6 8" id="KW-1133">Transmembrane helix</keyword>
<dbReference type="Pfam" id="PF01594">
    <property type="entry name" value="AI-2E_transport"/>
    <property type="match status" value="1"/>
</dbReference>
<evidence type="ECO:0000313" key="9">
    <source>
        <dbReference type="EMBL" id="MBJ7600464.1"/>
    </source>
</evidence>
<dbReference type="PANTHER" id="PTHR21716:SF53">
    <property type="entry name" value="PERMEASE PERM-RELATED"/>
    <property type="match status" value="1"/>
</dbReference>
<name>A0A934K7T8_9BACT</name>
<comment type="caution">
    <text evidence="9">The sequence shown here is derived from an EMBL/GenBank/DDBJ whole genome shotgun (WGS) entry which is preliminary data.</text>
</comment>
<gene>
    <name evidence="9" type="ORF">JF922_20635</name>
</gene>
<dbReference type="InterPro" id="IPR002549">
    <property type="entry name" value="AI-2E-like"/>
</dbReference>
<dbReference type="EMBL" id="JAEKNR010000209">
    <property type="protein sequence ID" value="MBJ7600464.1"/>
    <property type="molecule type" value="Genomic_DNA"/>
</dbReference>
<evidence type="ECO:0000256" key="5">
    <source>
        <dbReference type="ARBA" id="ARBA00022692"/>
    </source>
</evidence>
<reference evidence="9" key="1">
    <citation type="submission" date="2020-10" db="EMBL/GenBank/DDBJ databases">
        <title>Ca. Dormibacterota MAGs.</title>
        <authorList>
            <person name="Montgomery K."/>
        </authorList>
    </citation>
    <scope>NUCLEOTIDE SEQUENCE [LARGE SCALE GENOMIC DNA]</scope>
    <source>
        <strain evidence="9">SC8812_S17_10</strain>
    </source>
</reference>
<evidence type="ECO:0000256" key="7">
    <source>
        <dbReference type="ARBA" id="ARBA00023136"/>
    </source>
</evidence>
<evidence type="ECO:0000256" key="8">
    <source>
        <dbReference type="SAM" id="Phobius"/>
    </source>
</evidence>
<feature type="transmembrane region" description="Helical" evidence="8">
    <location>
        <begin position="20"/>
        <end position="43"/>
    </location>
</feature>
<dbReference type="AlphaFoldDB" id="A0A934K7T8"/>
<feature type="transmembrane region" description="Helical" evidence="8">
    <location>
        <begin position="142"/>
        <end position="161"/>
    </location>
</feature>
<keyword evidence="5 8" id="KW-0812">Transmembrane</keyword>
<dbReference type="RefSeq" id="WP_338204305.1">
    <property type="nucleotide sequence ID" value="NZ_JAEKNR010000209.1"/>
</dbReference>
<dbReference type="Proteomes" id="UP000612893">
    <property type="component" value="Unassembled WGS sequence"/>
</dbReference>
<evidence type="ECO:0000256" key="3">
    <source>
        <dbReference type="ARBA" id="ARBA00022448"/>
    </source>
</evidence>
<sequence length="227" mass="23523">MLGAHAEGFLLGQFGTALSFGIAALGTFFQMGLMLLIAFLVSLDAQRIGRFLRGLSPTAYRSDVDAILAEVKLMLYGYIRGQLLVALLIGLVSGMAVWVIGVKYPLALGLLAGVTALVPYLGPFLGAVPAVVVALSAGWQQAIAVLIAYLVIGTVLLNVVYPKIVGDAVRLSPLVVIVALIAGFSLAGVLGMFVAVPIAATSRIVYDHFHSRLFGPGGADISSSAGP</sequence>
<comment type="subcellular location">
    <subcellularLocation>
        <location evidence="1">Cell membrane</location>
        <topology evidence="1">Multi-pass membrane protein</topology>
    </subcellularLocation>
</comment>